<name>A0A7W3SRH7_9BACL</name>
<dbReference type="EMBL" id="JACJIP010000005">
    <property type="protein sequence ID" value="MBA9084713.1"/>
    <property type="molecule type" value="Genomic_DNA"/>
</dbReference>
<reference evidence="1 2" key="1">
    <citation type="submission" date="2020-08" db="EMBL/GenBank/DDBJ databases">
        <title>Genomic Encyclopedia of Type Strains, Phase III (KMG-III): the genomes of soil and plant-associated and newly described type strains.</title>
        <authorList>
            <person name="Whitman W."/>
        </authorList>
    </citation>
    <scope>NUCLEOTIDE SEQUENCE [LARGE SCALE GENOMIC DNA]</scope>
    <source>
        <strain evidence="1 2">CECT 8693</strain>
    </source>
</reference>
<organism evidence="1 2">
    <name type="scientific">Fontibacillus solani</name>
    <dbReference type="NCBI Taxonomy" id="1572857"/>
    <lineage>
        <taxon>Bacteria</taxon>
        <taxon>Bacillati</taxon>
        <taxon>Bacillota</taxon>
        <taxon>Bacilli</taxon>
        <taxon>Bacillales</taxon>
        <taxon>Paenibacillaceae</taxon>
        <taxon>Fontibacillus</taxon>
    </lineage>
</organism>
<dbReference type="Proteomes" id="UP000567067">
    <property type="component" value="Unassembled WGS sequence"/>
</dbReference>
<evidence type="ECO:0000313" key="2">
    <source>
        <dbReference type="Proteomes" id="UP000567067"/>
    </source>
</evidence>
<protein>
    <submittedName>
        <fullName evidence="1">Uncharacterized protein</fullName>
    </submittedName>
</protein>
<proteinExistence type="predicted"/>
<keyword evidence="2" id="KW-1185">Reference proteome</keyword>
<evidence type="ECO:0000313" key="1">
    <source>
        <dbReference type="EMBL" id="MBA9084713.1"/>
    </source>
</evidence>
<sequence length="72" mass="8330">MTSRLSVICTEGRPFFSGKAERLQKCRNFRGKWLTWAQCLHKCRYLLCIDVNANEWVQKGCIFAGIMPCMLA</sequence>
<dbReference type="AlphaFoldDB" id="A0A7W3SRH7"/>
<comment type="caution">
    <text evidence="1">The sequence shown here is derived from an EMBL/GenBank/DDBJ whole genome shotgun (WGS) entry which is preliminary data.</text>
</comment>
<accession>A0A7W3SRH7</accession>
<gene>
    <name evidence="1" type="ORF">FHR92_001174</name>
</gene>